<evidence type="ECO:0000256" key="18">
    <source>
        <dbReference type="ARBA" id="ARBA00031040"/>
    </source>
</evidence>
<evidence type="ECO:0000256" key="9">
    <source>
        <dbReference type="ARBA" id="ARBA00022605"/>
    </source>
</evidence>
<dbReference type="InterPro" id="IPR003759">
    <property type="entry name" value="Cbl-bd_cap"/>
</dbReference>
<dbReference type="InterPro" id="IPR036594">
    <property type="entry name" value="Meth_synthase_dom"/>
</dbReference>
<feature type="domain" description="B12-binding N-terminal" evidence="23">
    <location>
        <begin position="570"/>
        <end position="663"/>
    </location>
</feature>
<comment type="function">
    <text evidence="17">Catalyzes the transfer of a methyl group from methyl-cobalamin to homocysteine, yielding enzyme-bound cob(I)alamin and methionine. Subsequently, remethylates the cofactor using methyltetrahydrofolate.</text>
</comment>
<keyword evidence="13 19" id="KW-0479">Metal-binding</keyword>
<dbReference type="InterPro" id="IPR036724">
    <property type="entry name" value="Cobalamin-bd_sf"/>
</dbReference>
<dbReference type="SUPFAM" id="SSF52242">
    <property type="entry name" value="Cobalamin (vitamin B12)-binding domain"/>
    <property type="match status" value="1"/>
</dbReference>
<dbReference type="EMBL" id="DVLL01000012">
    <property type="protein sequence ID" value="HIT58666.1"/>
    <property type="molecule type" value="Genomic_DNA"/>
</dbReference>
<evidence type="ECO:0000256" key="11">
    <source>
        <dbReference type="ARBA" id="ARBA00022679"/>
    </source>
</evidence>
<dbReference type="Pfam" id="PF00809">
    <property type="entry name" value="Pterin_bind"/>
    <property type="match status" value="1"/>
</dbReference>
<dbReference type="GO" id="GO:0046653">
    <property type="term" value="P:tetrahydrofolate metabolic process"/>
    <property type="evidence" value="ECO:0007669"/>
    <property type="project" value="TreeGrafter"/>
</dbReference>
<reference evidence="24" key="2">
    <citation type="journal article" date="2021" name="PeerJ">
        <title>Extensive microbial diversity within the chicken gut microbiome revealed by metagenomics and culture.</title>
        <authorList>
            <person name="Gilroy R."/>
            <person name="Ravi A."/>
            <person name="Getino M."/>
            <person name="Pursley I."/>
            <person name="Horton D.L."/>
            <person name="Alikhan N.F."/>
            <person name="Baker D."/>
            <person name="Gharbi K."/>
            <person name="Hall N."/>
            <person name="Watson M."/>
            <person name="Adriaenssens E.M."/>
            <person name="Foster-Nyarko E."/>
            <person name="Jarju S."/>
            <person name="Secka A."/>
            <person name="Antonio M."/>
            <person name="Oren A."/>
            <person name="Chaudhuri R.R."/>
            <person name="La Ragione R."/>
            <person name="Hildebrand F."/>
            <person name="Pallen M.J."/>
        </authorList>
    </citation>
    <scope>NUCLEOTIDE SEQUENCE</scope>
    <source>
        <strain evidence="24">CHK33-4379</strain>
    </source>
</reference>
<evidence type="ECO:0000256" key="16">
    <source>
        <dbReference type="ARBA" id="ARBA00023285"/>
    </source>
</evidence>
<dbReference type="SUPFAM" id="SSF82282">
    <property type="entry name" value="Homocysteine S-methyltransferase"/>
    <property type="match status" value="1"/>
</dbReference>
<evidence type="ECO:0000259" key="20">
    <source>
        <dbReference type="PROSITE" id="PS50970"/>
    </source>
</evidence>
<evidence type="ECO:0000256" key="19">
    <source>
        <dbReference type="PROSITE-ProRule" id="PRU00333"/>
    </source>
</evidence>
<dbReference type="SUPFAM" id="SSF47644">
    <property type="entry name" value="Methionine synthase domain"/>
    <property type="match status" value="1"/>
</dbReference>
<dbReference type="GO" id="GO:0032259">
    <property type="term" value="P:methylation"/>
    <property type="evidence" value="ECO:0007669"/>
    <property type="project" value="UniProtKB-KW"/>
</dbReference>
<evidence type="ECO:0000259" key="22">
    <source>
        <dbReference type="PROSITE" id="PS51332"/>
    </source>
</evidence>
<comment type="catalytic activity">
    <reaction evidence="1">
        <text>(6S)-5-methyl-5,6,7,8-tetrahydrofolate + L-homocysteine = (6S)-5,6,7,8-tetrahydrofolate + L-methionine</text>
        <dbReference type="Rhea" id="RHEA:11172"/>
        <dbReference type="ChEBI" id="CHEBI:18608"/>
        <dbReference type="ChEBI" id="CHEBI:57453"/>
        <dbReference type="ChEBI" id="CHEBI:57844"/>
        <dbReference type="ChEBI" id="CHEBI:58199"/>
        <dbReference type="EC" id="2.1.1.13"/>
    </reaction>
</comment>
<evidence type="ECO:0000256" key="6">
    <source>
        <dbReference type="ARBA" id="ARBA00012032"/>
    </source>
</evidence>
<accession>A0A9D1GSJ4</accession>
<keyword evidence="16" id="KW-0170">Cobalt</keyword>
<dbReference type="Proteomes" id="UP000824136">
    <property type="component" value="Unassembled WGS sequence"/>
</dbReference>
<dbReference type="GO" id="GO:0046872">
    <property type="term" value="F:metal ion binding"/>
    <property type="evidence" value="ECO:0007669"/>
    <property type="project" value="UniProtKB-KW"/>
</dbReference>
<dbReference type="GO" id="GO:0031419">
    <property type="term" value="F:cobalamin binding"/>
    <property type="evidence" value="ECO:0007669"/>
    <property type="project" value="UniProtKB-KW"/>
</dbReference>
<dbReference type="EC" id="2.1.1.13" evidence="6"/>
<evidence type="ECO:0000256" key="8">
    <source>
        <dbReference type="ARBA" id="ARBA00022603"/>
    </source>
</evidence>
<dbReference type="Gene3D" id="3.20.20.20">
    <property type="entry name" value="Dihydropteroate synthase-like"/>
    <property type="match status" value="1"/>
</dbReference>
<dbReference type="SMART" id="SM01018">
    <property type="entry name" value="B12-binding_2"/>
    <property type="match status" value="1"/>
</dbReference>
<evidence type="ECO:0000313" key="25">
    <source>
        <dbReference type="Proteomes" id="UP000824136"/>
    </source>
</evidence>
<dbReference type="Gene3D" id="1.10.1240.10">
    <property type="entry name" value="Methionine synthase domain"/>
    <property type="match status" value="1"/>
</dbReference>
<evidence type="ECO:0000259" key="21">
    <source>
        <dbReference type="PROSITE" id="PS50972"/>
    </source>
</evidence>
<dbReference type="PROSITE" id="PS51332">
    <property type="entry name" value="B12_BINDING"/>
    <property type="match status" value="1"/>
</dbReference>
<dbReference type="Pfam" id="PF02310">
    <property type="entry name" value="B12-binding"/>
    <property type="match status" value="1"/>
</dbReference>
<evidence type="ECO:0000256" key="5">
    <source>
        <dbReference type="ARBA" id="ARBA00010398"/>
    </source>
</evidence>
<name>A0A9D1GSJ4_9FIRM</name>
<evidence type="ECO:0000256" key="2">
    <source>
        <dbReference type="ARBA" id="ARBA00001947"/>
    </source>
</evidence>
<dbReference type="InterPro" id="IPR003726">
    <property type="entry name" value="HCY_dom"/>
</dbReference>
<dbReference type="PANTHER" id="PTHR45833:SF1">
    <property type="entry name" value="METHIONINE SYNTHASE"/>
    <property type="match status" value="1"/>
</dbReference>
<feature type="domain" description="B12-binding" evidence="22">
    <location>
        <begin position="663"/>
        <end position="784"/>
    </location>
</feature>
<reference evidence="24" key="1">
    <citation type="submission" date="2020-10" db="EMBL/GenBank/DDBJ databases">
        <authorList>
            <person name="Gilroy R."/>
        </authorList>
    </citation>
    <scope>NUCLEOTIDE SEQUENCE</scope>
    <source>
        <strain evidence="24">CHK33-4379</strain>
    </source>
</reference>
<dbReference type="PANTHER" id="PTHR45833">
    <property type="entry name" value="METHIONINE SYNTHASE"/>
    <property type="match status" value="1"/>
</dbReference>
<evidence type="ECO:0000256" key="15">
    <source>
        <dbReference type="ARBA" id="ARBA00023167"/>
    </source>
</evidence>
<keyword evidence="8 19" id="KW-0489">Methyltransferase</keyword>
<feature type="binding site" evidence="19">
    <location>
        <position position="267"/>
    </location>
    <ligand>
        <name>Zn(2+)</name>
        <dbReference type="ChEBI" id="CHEBI:29105"/>
    </ligand>
</feature>
<comment type="similarity">
    <text evidence="5">Belongs to the vitamin-B12 dependent methionine synthase family.</text>
</comment>
<keyword evidence="9" id="KW-0028">Amino-acid biosynthesis</keyword>
<keyword evidence="12" id="KW-0949">S-adenosyl-L-methionine</keyword>
<dbReference type="InterPro" id="IPR000489">
    <property type="entry name" value="Pterin-binding_dom"/>
</dbReference>
<evidence type="ECO:0000256" key="14">
    <source>
        <dbReference type="ARBA" id="ARBA00022833"/>
    </source>
</evidence>
<dbReference type="GO" id="GO:0005829">
    <property type="term" value="C:cytosol"/>
    <property type="evidence" value="ECO:0007669"/>
    <property type="project" value="TreeGrafter"/>
</dbReference>
<comment type="cofactor">
    <cofactor evidence="2 19">
        <name>Zn(2+)</name>
        <dbReference type="ChEBI" id="CHEBI:29105"/>
    </cofactor>
</comment>
<evidence type="ECO:0000256" key="4">
    <source>
        <dbReference type="ARBA" id="ARBA00005178"/>
    </source>
</evidence>
<dbReference type="PROSITE" id="PS50970">
    <property type="entry name" value="HCY"/>
    <property type="match status" value="1"/>
</dbReference>
<feature type="binding site" evidence="19">
    <location>
        <position position="268"/>
    </location>
    <ligand>
        <name>Zn(2+)</name>
        <dbReference type="ChEBI" id="CHEBI:29105"/>
    </ligand>
</feature>
<sequence>MKTDIREKIKSGRLFFDGGFGTMLQAKGLKNGEPPELWNLSHPQEVTQVHKSYLDAGSDIITTNTFGVNPNKYQNYRELIAAAVGCAKAAVGDRDKYIAFDVGPTGRLMKPLGDLGFEDAVALFSAGIKEAAKLGVDLIIIETMNDCLETKAAVIAAKESSSLPVFVTNAYDLSGKLMTGAEPEAMIAMLEGLGVDALGMNCSFGPDVMLGIIDKFKTRSSTPLIANPNAGLPCIRNGKTEYDISSDEFASYMRRLAEKGVTILGGCCGTTPEYIKKTVEAVKRVPFELPEKKRLTVVSSGIRAVMVGGEPVLIGERINPTGKPRLKEALRTGNMSYILGEAVSQTEAGAHILDINVGLPDIDEPKMLKSVTEAVQSVTELPLQLDSASPEALEAAMRIYAGKPLINSVDAEKEKMSAVFPLIKKYGGAVIALTMDERGIPSTAEGRAELAQKIIAAASEYGISEQDIIFDPLALAVSSDQSSALTTLRAVELISNLGLKTSLGVSNISFGLPKREKINTSFFTSALEKGLSCAIMNPKSEVMMDAYYSYRALHGMDAACMDYISHASDEVASETAAPEIVTLQRAIVKGLKSKAGELAHELLKSIPPLEVVNLHIIPALNEIGEQFEQHKAYLPQLLMSADAATAAFAQVKAAIPAGQEEKGKAVILATVKGDIHEIGKNIVRVMLESYGFKVYDLGKDVDPQAVLDCVKSTSCKLVGLSALMTTTVPSMERTIKLLHSYDSSIKIVAGGAVLTQEYADMIHADFYAKDAMDTVRYAQEYYSK</sequence>
<keyword evidence="11 19" id="KW-0808">Transferase</keyword>
<proteinExistence type="inferred from homology"/>
<feature type="domain" description="Hcy-binding" evidence="20">
    <location>
        <begin position="2"/>
        <end position="282"/>
    </location>
</feature>
<comment type="pathway">
    <text evidence="4">Amino-acid biosynthesis; L-methionine biosynthesis via de novo pathway; L-methionine from L-homocysteine (MetH route): step 1/1.</text>
</comment>
<dbReference type="SUPFAM" id="SSF51717">
    <property type="entry name" value="Dihydropteroate synthetase-like"/>
    <property type="match status" value="1"/>
</dbReference>
<dbReference type="GO" id="GO:0008705">
    <property type="term" value="F:methionine synthase activity"/>
    <property type="evidence" value="ECO:0007669"/>
    <property type="project" value="UniProtKB-EC"/>
</dbReference>
<gene>
    <name evidence="24" type="ORF">IAC39_02990</name>
</gene>
<dbReference type="Gene3D" id="3.40.50.280">
    <property type="entry name" value="Cobalamin-binding domain"/>
    <property type="match status" value="1"/>
</dbReference>
<dbReference type="InterPro" id="IPR036589">
    <property type="entry name" value="HCY_dom_sf"/>
</dbReference>
<dbReference type="InterPro" id="IPR006158">
    <property type="entry name" value="Cobalamin-bd"/>
</dbReference>
<feature type="domain" description="Pterin-binding" evidence="21">
    <location>
        <begin position="311"/>
        <end position="565"/>
    </location>
</feature>
<evidence type="ECO:0000256" key="10">
    <source>
        <dbReference type="ARBA" id="ARBA00022628"/>
    </source>
</evidence>
<comment type="caution">
    <text evidence="24">The sequence shown here is derived from an EMBL/GenBank/DDBJ whole genome shotgun (WGS) entry which is preliminary data.</text>
</comment>
<protein>
    <recommendedName>
        <fullName evidence="7">Methionine synthase</fullName>
        <ecNumber evidence="6">2.1.1.13</ecNumber>
    </recommendedName>
    <alternativeName>
        <fullName evidence="18">5-methyltetrahydrofolate--homocysteine methyltransferase</fullName>
    </alternativeName>
</protein>
<evidence type="ECO:0000256" key="7">
    <source>
        <dbReference type="ARBA" id="ARBA00013998"/>
    </source>
</evidence>
<keyword evidence="15" id="KW-0486">Methionine biosynthesis</keyword>
<evidence type="ECO:0000256" key="12">
    <source>
        <dbReference type="ARBA" id="ARBA00022691"/>
    </source>
</evidence>
<dbReference type="InterPro" id="IPR050554">
    <property type="entry name" value="Met_Synthase/Corrinoid"/>
</dbReference>
<dbReference type="PROSITE" id="PS50972">
    <property type="entry name" value="PTERIN_BINDING"/>
    <property type="match status" value="1"/>
</dbReference>
<dbReference type="NCBIfam" id="NF005719">
    <property type="entry name" value="PRK07535.1"/>
    <property type="match status" value="1"/>
</dbReference>
<dbReference type="PROSITE" id="PS51337">
    <property type="entry name" value="B12_BINDING_NTER"/>
    <property type="match status" value="1"/>
</dbReference>
<comment type="cofactor">
    <cofactor evidence="3">
        <name>methylcob(III)alamin</name>
        <dbReference type="ChEBI" id="CHEBI:28115"/>
    </cofactor>
</comment>
<evidence type="ECO:0000256" key="1">
    <source>
        <dbReference type="ARBA" id="ARBA00001700"/>
    </source>
</evidence>
<organism evidence="24 25">
    <name type="scientific">Candidatus Faeciplasma pullistercoris</name>
    <dbReference type="NCBI Taxonomy" id="2840800"/>
    <lineage>
        <taxon>Bacteria</taxon>
        <taxon>Bacillati</taxon>
        <taxon>Bacillota</taxon>
        <taxon>Clostridia</taxon>
        <taxon>Eubacteriales</taxon>
        <taxon>Oscillospiraceae</taxon>
        <taxon>Oscillospiraceae incertae sedis</taxon>
        <taxon>Candidatus Faeciplasma</taxon>
    </lineage>
</organism>
<keyword evidence="10" id="KW-0846">Cobalamin</keyword>
<evidence type="ECO:0000256" key="17">
    <source>
        <dbReference type="ARBA" id="ARBA00025552"/>
    </source>
</evidence>
<evidence type="ECO:0000313" key="24">
    <source>
        <dbReference type="EMBL" id="HIT58666.1"/>
    </source>
</evidence>
<evidence type="ECO:0000256" key="3">
    <source>
        <dbReference type="ARBA" id="ARBA00001956"/>
    </source>
</evidence>
<evidence type="ECO:0000256" key="13">
    <source>
        <dbReference type="ARBA" id="ARBA00022723"/>
    </source>
</evidence>
<dbReference type="AlphaFoldDB" id="A0A9D1GSJ4"/>
<dbReference type="InterPro" id="IPR011005">
    <property type="entry name" value="Dihydropteroate_synth-like_sf"/>
</dbReference>
<dbReference type="Pfam" id="PF02607">
    <property type="entry name" value="B12-binding_2"/>
    <property type="match status" value="1"/>
</dbReference>
<dbReference type="Pfam" id="PF02574">
    <property type="entry name" value="S-methyl_trans"/>
    <property type="match status" value="1"/>
</dbReference>
<dbReference type="GO" id="GO:0050667">
    <property type="term" value="P:homocysteine metabolic process"/>
    <property type="evidence" value="ECO:0007669"/>
    <property type="project" value="TreeGrafter"/>
</dbReference>
<dbReference type="Gene3D" id="3.20.20.330">
    <property type="entry name" value="Homocysteine-binding-like domain"/>
    <property type="match status" value="1"/>
</dbReference>
<keyword evidence="14 19" id="KW-0862">Zinc</keyword>
<feature type="binding site" evidence="19">
    <location>
        <position position="202"/>
    </location>
    <ligand>
        <name>Zn(2+)</name>
        <dbReference type="ChEBI" id="CHEBI:29105"/>
    </ligand>
</feature>
<evidence type="ECO:0000259" key="23">
    <source>
        <dbReference type="PROSITE" id="PS51337"/>
    </source>
</evidence>